<dbReference type="RefSeq" id="WP_184132670.1">
    <property type="nucleotide sequence ID" value="NZ_JACHKT010000008.1"/>
</dbReference>
<proteinExistence type="predicted"/>
<feature type="transmembrane region" description="Helical" evidence="1">
    <location>
        <begin position="190"/>
        <end position="211"/>
    </location>
</feature>
<protein>
    <submittedName>
        <fullName evidence="2">Uncharacterized protein</fullName>
    </submittedName>
</protein>
<gene>
    <name evidence="2" type="ORF">HNP25_001501</name>
</gene>
<sequence length="243" mass="28241">MGIYTLSINFIGKVSENKSHFFNVLFKFPNPDNEFKAAMDKSKRLLDHYQTFAQENNDLFVWLDLMSRAPSSFEIIDIIVPEDIEEEEMYLMVASATKPHKKVIVSSHQYWKEFCYLDTCSKIVYQNQEVLVLDRDEAFKELNETNKIIVENNSTMEKKNNPWISGSFYLLAFLVIIFSLLSVTKLISPWFLAIIIIGSIILFVIVSSFQLKNDKQLADKAFIELIKLSLKQIPFIRSNSEKK</sequence>
<reference evidence="2 3" key="1">
    <citation type="submission" date="2020-08" db="EMBL/GenBank/DDBJ databases">
        <title>Functional genomics of gut bacteria from endangered species of beetles.</title>
        <authorList>
            <person name="Carlos-Shanley C."/>
        </authorList>
    </citation>
    <scope>NUCLEOTIDE SEQUENCE [LARGE SCALE GENOMIC DNA]</scope>
    <source>
        <strain evidence="2 3">S00070</strain>
    </source>
</reference>
<accession>A0A841EN66</accession>
<keyword evidence="1" id="KW-0812">Transmembrane</keyword>
<feature type="transmembrane region" description="Helical" evidence="1">
    <location>
        <begin position="163"/>
        <end position="184"/>
    </location>
</feature>
<dbReference type="AlphaFoldDB" id="A0A841EN66"/>
<comment type="caution">
    <text evidence="2">The sequence shown here is derived from an EMBL/GenBank/DDBJ whole genome shotgun (WGS) entry which is preliminary data.</text>
</comment>
<evidence type="ECO:0000256" key="1">
    <source>
        <dbReference type="SAM" id="Phobius"/>
    </source>
</evidence>
<name>A0A841EN66_9BACT</name>
<dbReference type="Proteomes" id="UP000524404">
    <property type="component" value="Unassembled WGS sequence"/>
</dbReference>
<evidence type="ECO:0000313" key="3">
    <source>
        <dbReference type="Proteomes" id="UP000524404"/>
    </source>
</evidence>
<keyword evidence="1" id="KW-1133">Transmembrane helix</keyword>
<keyword evidence="3" id="KW-1185">Reference proteome</keyword>
<dbReference type="EMBL" id="JACHKT010000008">
    <property type="protein sequence ID" value="MBB6002849.1"/>
    <property type="molecule type" value="Genomic_DNA"/>
</dbReference>
<keyword evidence="1" id="KW-0472">Membrane</keyword>
<organism evidence="2 3">
    <name type="scientific">Arcicella rosea</name>
    <dbReference type="NCBI Taxonomy" id="502909"/>
    <lineage>
        <taxon>Bacteria</taxon>
        <taxon>Pseudomonadati</taxon>
        <taxon>Bacteroidota</taxon>
        <taxon>Cytophagia</taxon>
        <taxon>Cytophagales</taxon>
        <taxon>Flectobacillaceae</taxon>
        <taxon>Arcicella</taxon>
    </lineage>
</organism>
<evidence type="ECO:0000313" key="2">
    <source>
        <dbReference type="EMBL" id="MBB6002849.1"/>
    </source>
</evidence>